<name>A0A2I2F5N1_ASPCN</name>
<protein>
    <submittedName>
        <fullName evidence="2">Purine and uridine phosphorylase</fullName>
    </submittedName>
</protein>
<organism evidence="2 3">
    <name type="scientific">Aspergillus candidus</name>
    <dbReference type="NCBI Taxonomy" id="41067"/>
    <lineage>
        <taxon>Eukaryota</taxon>
        <taxon>Fungi</taxon>
        <taxon>Dikarya</taxon>
        <taxon>Ascomycota</taxon>
        <taxon>Pezizomycotina</taxon>
        <taxon>Eurotiomycetes</taxon>
        <taxon>Eurotiomycetidae</taxon>
        <taxon>Eurotiales</taxon>
        <taxon>Aspergillaceae</taxon>
        <taxon>Aspergillus</taxon>
        <taxon>Aspergillus subgen. Circumdati</taxon>
    </lineage>
</organism>
<keyword evidence="3" id="KW-1185">Reference proteome</keyword>
<feature type="region of interest" description="Disordered" evidence="1">
    <location>
        <begin position="621"/>
        <end position="657"/>
    </location>
</feature>
<accession>A0A2I2F5N1</accession>
<proteinExistence type="predicted"/>
<evidence type="ECO:0000313" key="2">
    <source>
        <dbReference type="EMBL" id="PLB35955.1"/>
    </source>
</evidence>
<dbReference type="SUPFAM" id="SSF53167">
    <property type="entry name" value="Purine and uridine phosphorylases"/>
    <property type="match status" value="1"/>
</dbReference>
<reference evidence="2 3" key="1">
    <citation type="submission" date="2017-12" db="EMBL/GenBank/DDBJ databases">
        <authorList>
            <consortium name="DOE Joint Genome Institute"/>
            <person name="Haridas S."/>
            <person name="Kjaerbolling I."/>
            <person name="Vesth T.C."/>
            <person name="Frisvad J.C."/>
            <person name="Nybo J.L."/>
            <person name="Theobald S."/>
            <person name="Kuo A."/>
            <person name="Bowyer P."/>
            <person name="Matsuda Y."/>
            <person name="Mondo S."/>
            <person name="Lyhne E.K."/>
            <person name="Kogle M.E."/>
            <person name="Clum A."/>
            <person name="Lipzen A."/>
            <person name="Salamov A."/>
            <person name="Ngan C.Y."/>
            <person name="Daum C."/>
            <person name="Chiniquy J."/>
            <person name="Barry K."/>
            <person name="LaButti K."/>
            <person name="Simmons B.A."/>
            <person name="Magnuson J.K."/>
            <person name="Mortensen U.H."/>
            <person name="Larsen T.O."/>
            <person name="Grigoriev I.V."/>
            <person name="Baker S.E."/>
            <person name="Andersen M.R."/>
            <person name="Nordberg H.P."/>
            <person name="Cantor M.N."/>
            <person name="Hua S.X."/>
        </authorList>
    </citation>
    <scope>NUCLEOTIDE SEQUENCE [LARGE SCALE GENOMIC DNA]</scope>
    <source>
        <strain evidence="2 3">CBS 102.13</strain>
    </source>
</reference>
<dbReference type="GO" id="GO:0009116">
    <property type="term" value="P:nucleoside metabolic process"/>
    <property type="evidence" value="ECO:0007669"/>
    <property type="project" value="InterPro"/>
</dbReference>
<evidence type="ECO:0000313" key="3">
    <source>
        <dbReference type="Proteomes" id="UP000234585"/>
    </source>
</evidence>
<dbReference type="InterPro" id="IPR035994">
    <property type="entry name" value="Nucleoside_phosphorylase_sf"/>
</dbReference>
<dbReference type="Gene3D" id="3.40.50.1580">
    <property type="entry name" value="Nucleoside phosphorylase domain"/>
    <property type="match status" value="1"/>
</dbReference>
<dbReference type="OrthoDB" id="1658288at2759"/>
<feature type="compositionally biased region" description="Acidic residues" evidence="1">
    <location>
        <begin position="645"/>
        <end position="657"/>
    </location>
</feature>
<feature type="compositionally biased region" description="Polar residues" evidence="1">
    <location>
        <begin position="622"/>
        <end position="632"/>
    </location>
</feature>
<dbReference type="InterPro" id="IPR053137">
    <property type="entry name" value="NLR-like"/>
</dbReference>
<dbReference type="Proteomes" id="UP000234585">
    <property type="component" value="Unassembled WGS sequence"/>
</dbReference>
<dbReference type="EMBL" id="KZ559156">
    <property type="protein sequence ID" value="PLB35955.1"/>
    <property type="molecule type" value="Genomic_DNA"/>
</dbReference>
<dbReference type="AlphaFoldDB" id="A0A2I2F5N1"/>
<dbReference type="InterPro" id="IPR036770">
    <property type="entry name" value="Ankyrin_rpt-contain_sf"/>
</dbReference>
<dbReference type="PANTHER" id="PTHR46082">
    <property type="entry name" value="ATP/GTP-BINDING PROTEIN-RELATED"/>
    <property type="match status" value="1"/>
</dbReference>
<evidence type="ECO:0000256" key="1">
    <source>
        <dbReference type="SAM" id="MobiDB-lite"/>
    </source>
</evidence>
<dbReference type="RefSeq" id="XP_024669967.1">
    <property type="nucleotide sequence ID" value="XM_024819352.1"/>
</dbReference>
<dbReference type="GO" id="GO:0003824">
    <property type="term" value="F:catalytic activity"/>
    <property type="evidence" value="ECO:0007669"/>
    <property type="project" value="InterPro"/>
</dbReference>
<sequence>MTTLDPYLYSVIWFAPLEIEAQAAVAMLDHLHDGHFPLGPGDDHVFRAGDIAGYNVVITSFPAGQEYGTSTAAALAGQVKAFFPNLRFGLLVGVAAGFPDLSQNPPRDVRLGDVLVALSCDDRPAVIPYGLGKETRGDDFQLLRSGHVLAQTKTLLRSAIGSLKAEEPYSEPSFREHYERMMHRKHATGNFRDPGQHRGCYHADGRSVVRPLRPRSGRTRVWYGSIGSGDKLVKNGVAARQMRERHQIIGVEMEAAGIMNQIPVAVIRGVCDYGDEHKNSEWQPYAAAMAAAYAKTILGRIPSKGNWAEPVQKLVHLPQSRVSTDGKPFWRLSDHALDKRLSMCRTPSSRLPAHDPNVTVEDETITPRLHGLKKNHETTTVGPLTEVWQRVSAPQKPQASYILYQLVLYIASLWTIPRAITSKIIIADFLGRELHLPIPMDWYDLAVILLPFFDTGERYGLEKVRSGEFIIVYCDTSEKRFKRLGPNNWANEIQHGRKLHMSVVISYLRLEDQVCTSCRCRVKRFRSFITCPNCGLFALCAQQEQRKLTATEIADIPSLLSDGLLGVPRAIDPPTDCLVGLYASYEDGQRRLQHDLLANRNTLSVNMGGATGDFQVIVPHSTGASSIDSSGNPHRLSRPPPEDAPASDDESSEEEYPIIEVEISPRGMELREREIEEISHFKKVFIQEDNLLYDEALEGNLPAVMQRLLRLQKIPTFNMNETWGPLGTPLTAAILSGSDSVVDVLLQAGADPFFQAGPLDFPLRAAAVVGNSTAVELILSSTTQKSIENRLGRLQEALDQSLYSVVETGHRSLPRVFLYAGANPFATVDGKRSAFAFSTFSQPELAARFVTEAYARGLLQLQEAELIIDAVYRRYVSVPSCPGWLDACCRNVEMGRTEGVEKRIVQRLTQSLRTSFLLWEPLWRIPRSNRGRTVRALPAPEPETVSLEKVCGRKSHLPVIQVTMH</sequence>
<dbReference type="PANTHER" id="PTHR46082:SF11">
    <property type="entry name" value="AAA+ ATPASE DOMAIN-CONTAINING PROTEIN-RELATED"/>
    <property type="match status" value="1"/>
</dbReference>
<dbReference type="Gene3D" id="1.25.40.20">
    <property type="entry name" value="Ankyrin repeat-containing domain"/>
    <property type="match status" value="1"/>
</dbReference>
<dbReference type="STRING" id="41067.A0A2I2F5N1"/>
<dbReference type="SUPFAM" id="SSF48403">
    <property type="entry name" value="Ankyrin repeat"/>
    <property type="match status" value="1"/>
</dbReference>
<dbReference type="GeneID" id="36526512"/>
<gene>
    <name evidence="2" type="ORF">BDW47DRAFT_57684</name>
</gene>